<keyword evidence="1" id="KW-0812">Transmembrane</keyword>
<dbReference type="EMBL" id="PJBV01000016">
    <property type="protein sequence ID" value="PKH40953.1"/>
    <property type="molecule type" value="Genomic_DNA"/>
</dbReference>
<proteinExistence type="predicted"/>
<evidence type="ECO:0000313" key="3">
    <source>
        <dbReference type="EMBL" id="SFB42345.1"/>
    </source>
</evidence>
<dbReference type="Gene3D" id="3.40.720.10">
    <property type="entry name" value="Alkaline Phosphatase, subunit A"/>
    <property type="match status" value="1"/>
</dbReference>
<dbReference type="InterPro" id="IPR007165">
    <property type="entry name" value="Phage_holin_4_2"/>
</dbReference>
<dbReference type="OrthoDB" id="5404822at2"/>
<dbReference type="InterPro" id="IPR017850">
    <property type="entry name" value="Alkaline_phosphatase_core_sf"/>
</dbReference>
<feature type="transmembrane region" description="Helical" evidence="1">
    <location>
        <begin position="71"/>
        <end position="93"/>
    </location>
</feature>
<dbReference type="STRING" id="748909.SAMN05192575_11184"/>
<dbReference type="AlphaFoldDB" id="A0A1I1AW86"/>
<sequence>MAAPRVRSHLGAGDGARLLVAWLASAGSLGVAAWLLPGLEVDSFRSLLLASAVTGVVGLLVRPALVRVTAYVGWIAVLLAGLLGQALVTYVALQLVPGVSTTVSAAVAAAWIVAATGSAVAWLGIAGTDDAFVSALVRRLPPAATVEDPDVDGIVFVQADGVPFPVLQWAIQAGATPTMRRWVTGGTHVLREWTPQLPCTTPASQLGILHGTVDRVPAFRWYDRELGRLLVANRPADAAVIEARASDGRGLLADDGLSVSNLFTGDAPRWFLTMSRARVARGSAHNRRTVAGFLADPQGLMRGLVHTVAEIAKERFQARGQVRRDLTPRVHRGWTFAGLRAVTNVLMRDLNTSIVAEEMRRGRRSIYVDYVDYDEIAHHAGMFRPESLAALDGVDRVLGTLERLAATAPRRYHFVVLSDHGQSQGQPFAERHGTDLAGLCARLMEEQVESVDAPVEGWGRADAVAEEMAAPGIKGHLAGRAADVTRRHLGDEREDDQRGAPAVSVLGSGNLGLLYVHGPTRLTLDELSLRWPDLIPGVSNHAGIGFVAGIDVAGRPWAIGRTGRIALDSLEVEGTDPMAAYGEHAARVLRRAVLMPEAPDLYVNSTVDEGTLDIAAFEPLVGAHGGLGGWQDRAMFLVPRELLGSLPEGRIEGADHLHRVLVGMLTSLGHRDGIDL</sequence>
<evidence type="ECO:0000313" key="5">
    <source>
        <dbReference type="Proteomes" id="UP000233565"/>
    </source>
</evidence>
<keyword evidence="5" id="KW-1185">Reference proteome</keyword>
<evidence type="ECO:0000313" key="2">
    <source>
        <dbReference type="EMBL" id="PKH40953.1"/>
    </source>
</evidence>
<feature type="transmembrane region" description="Helical" evidence="1">
    <location>
        <begin position="105"/>
        <end position="125"/>
    </location>
</feature>
<dbReference type="SUPFAM" id="SSF53649">
    <property type="entry name" value="Alkaline phosphatase-like"/>
    <property type="match status" value="1"/>
</dbReference>
<organism evidence="3 4">
    <name type="scientific">Nocardioides alpinus</name>
    <dbReference type="NCBI Taxonomy" id="748909"/>
    <lineage>
        <taxon>Bacteria</taxon>
        <taxon>Bacillati</taxon>
        <taxon>Actinomycetota</taxon>
        <taxon>Actinomycetes</taxon>
        <taxon>Propionibacteriales</taxon>
        <taxon>Nocardioidaceae</taxon>
        <taxon>Nocardioides</taxon>
    </lineage>
</organism>
<feature type="transmembrane region" description="Helical" evidence="1">
    <location>
        <begin position="20"/>
        <end position="39"/>
    </location>
</feature>
<dbReference type="Pfam" id="PF01663">
    <property type="entry name" value="Phosphodiest"/>
    <property type="match status" value="1"/>
</dbReference>
<evidence type="ECO:0000313" key="4">
    <source>
        <dbReference type="Proteomes" id="UP000199113"/>
    </source>
</evidence>
<keyword evidence="1" id="KW-1133">Transmembrane helix</keyword>
<evidence type="ECO:0000256" key="1">
    <source>
        <dbReference type="SAM" id="Phobius"/>
    </source>
</evidence>
<dbReference type="RefSeq" id="WP_091200920.1">
    <property type="nucleotide sequence ID" value="NZ_FOKC01000011.1"/>
</dbReference>
<dbReference type="Pfam" id="PF04020">
    <property type="entry name" value="Phage_holin_4_2"/>
    <property type="match status" value="1"/>
</dbReference>
<dbReference type="EMBL" id="FOKC01000011">
    <property type="protein sequence ID" value="SFB42345.1"/>
    <property type="molecule type" value="Genomic_DNA"/>
</dbReference>
<dbReference type="InterPro" id="IPR002591">
    <property type="entry name" value="Phosphodiest/P_Trfase"/>
</dbReference>
<dbReference type="Proteomes" id="UP000199113">
    <property type="component" value="Unassembled WGS sequence"/>
</dbReference>
<feature type="transmembrane region" description="Helical" evidence="1">
    <location>
        <begin position="46"/>
        <end position="65"/>
    </location>
</feature>
<gene>
    <name evidence="2" type="ORF">CXG46_10880</name>
    <name evidence="3" type="ORF">SAMN05192575_11184</name>
</gene>
<reference evidence="2 5" key="2">
    <citation type="submission" date="2017-12" db="EMBL/GenBank/DDBJ databases">
        <title>Pharmacopeia of the Arctic Ocean.</title>
        <authorList>
            <person name="Collins E."/>
            <person name="Ducluzeau A.-L."/>
        </authorList>
    </citation>
    <scope>NUCLEOTIDE SEQUENCE [LARGE SCALE GENOMIC DNA]</scope>
    <source>
        <strain evidence="2 5">DSM 23325</strain>
    </source>
</reference>
<accession>A0A1I1AW86</accession>
<protein>
    <submittedName>
        <fullName evidence="3">4 TMS phage holin, superfamily IV</fullName>
    </submittedName>
    <submittedName>
        <fullName evidence="2">Phosphodiesterase</fullName>
    </submittedName>
</protein>
<name>A0A1I1AW86_9ACTN</name>
<dbReference type="Proteomes" id="UP000233565">
    <property type="component" value="Unassembled WGS sequence"/>
</dbReference>
<keyword evidence="1" id="KW-0472">Membrane</keyword>
<reference evidence="3" key="1">
    <citation type="submission" date="2016-10" db="EMBL/GenBank/DDBJ databases">
        <authorList>
            <person name="de Groot N.N."/>
        </authorList>
    </citation>
    <scope>NUCLEOTIDE SEQUENCE [LARGE SCALE GENOMIC DNA]</scope>
    <source>
        <strain evidence="3">CGMCC 1.10697</strain>
    </source>
</reference>